<organism evidence="2 3">
    <name type="scientific">Choiromyces venosus 120613-1</name>
    <dbReference type="NCBI Taxonomy" id="1336337"/>
    <lineage>
        <taxon>Eukaryota</taxon>
        <taxon>Fungi</taxon>
        <taxon>Dikarya</taxon>
        <taxon>Ascomycota</taxon>
        <taxon>Pezizomycotina</taxon>
        <taxon>Pezizomycetes</taxon>
        <taxon>Pezizales</taxon>
        <taxon>Tuberaceae</taxon>
        <taxon>Choiromyces</taxon>
    </lineage>
</organism>
<gene>
    <name evidence="2" type="ORF">L873DRAFT_1328397</name>
</gene>
<sequence length="81" mass="9376">MSPKEASNFIITSCLSLGVLIWVIEHPELRRYQGFLLTDSLSILNSLSLIRIVMIRYPVSNCPIIYHIYLNTGEMYHHRAL</sequence>
<keyword evidence="3" id="KW-1185">Reference proteome</keyword>
<keyword evidence="1" id="KW-0812">Transmembrane</keyword>
<evidence type="ECO:0000313" key="3">
    <source>
        <dbReference type="Proteomes" id="UP000276215"/>
    </source>
</evidence>
<proteinExistence type="predicted"/>
<evidence type="ECO:0000256" key="1">
    <source>
        <dbReference type="SAM" id="Phobius"/>
    </source>
</evidence>
<name>A0A3N4JA75_9PEZI</name>
<dbReference type="EMBL" id="ML120428">
    <property type="protein sequence ID" value="RPA95179.1"/>
    <property type="molecule type" value="Genomic_DNA"/>
</dbReference>
<feature type="transmembrane region" description="Helical" evidence="1">
    <location>
        <begin position="6"/>
        <end position="24"/>
    </location>
</feature>
<reference evidence="2 3" key="1">
    <citation type="journal article" date="2018" name="Nat. Ecol. Evol.">
        <title>Pezizomycetes genomes reveal the molecular basis of ectomycorrhizal truffle lifestyle.</title>
        <authorList>
            <person name="Murat C."/>
            <person name="Payen T."/>
            <person name="Noel B."/>
            <person name="Kuo A."/>
            <person name="Morin E."/>
            <person name="Chen J."/>
            <person name="Kohler A."/>
            <person name="Krizsan K."/>
            <person name="Balestrini R."/>
            <person name="Da Silva C."/>
            <person name="Montanini B."/>
            <person name="Hainaut M."/>
            <person name="Levati E."/>
            <person name="Barry K.W."/>
            <person name="Belfiori B."/>
            <person name="Cichocki N."/>
            <person name="Clum A."/>
            <person name="Dockter R.B."/>
            <person name="Fauchery L."/>
            <person name="Guy J."/>
            <person name="Iotti M."/>
            <person name="Le Tacon F."/>
            <person name="Lindquist E.A."/>
            <person name="Lipzen A."/>
            <person name="Malagnac F."/>
            <person name="Mello A."/>
            <person name="Molinier V."/>
            <person name="Miyauchi S."/>
            <person name="Poulain J."/>
            <person name="Riccioni C."/>
            <person name="Rubini A."/>
            <person name="Sitrit Y."/>
            <person name="Splivallo R."/>
            <person name="Traeger S."/>
            <person name="Wang M."/>
            <person name="Zifcakova L."/>
            <person name="Wipf D."/>
            <person name="Zambonelli A."/>
            <person name="Paolocci F."/>
            <person name="Nowrousian M."/>
            <person name="Ottonello S."/>
            <person name="Baldrian P."/>
            <person name="Spatafora J.W."/>
            <person name="Henrissat B."/>
            <person name="Nagy L.G."/>
            <person name="Aury J.M."/>
            <person name="Wincker P."/>
            <person name="Grigoriev I.V."/>
            <person name="Bonfante P."/>
            <person name="Martin F.M."/>
        </authorList>
    </citation>
    <scope>NUCLEOTIDE SEQUENCE [LARGE SCALE GENOMIC DNA]</scope>
    <source>
        <strain evidence="2 3">120613-1</strain>
    </source>
</reference>
<keyword evidence="1" id="KW-1133">Transmembrane helix</keyword>
<keyword evidence="1" id="KW-0472">Membrane</keyword>
<accession>A0A3N4JA75</accession>
<evidence type="ECO:0000313" key="2">
    <source>
        <dbReference type="EMBL" id="RPA95179.1"/>
    </source>
</evidence>
<dbReference type="Proteomes" id="UP000276215">
    <property type="component" value="Unassembled WGS sequence"/>
</dbReference>
<protein>
    <submittedName>
        <fullName evidence="2">Uncharacterized protein</fullName>
    </submittedName>
</protein>
<dbReference type="AlphaFoldDB" id="A0A3N4JA75"/>